<dbReference type="SMART" id="SM00837">
    <property type="entry name" value="DPBB_1"/>
    <property type="match status" value="1"/>
</dbReference>
<proteinExistence type="inferred from homology"/>
<comment type="subcellular location">
    <subcellularLocation>
        <location evidence="1">Secreted</location>
    </subcellularLocation>
</comment>
<protein>
    <recommendedName>
        <fullName evidence="8">Expansin-B2</fullName>
    </recommendedName>
</protein>
<name>A0A0L9VRL9_PHAAN</name>
<evidence type="ECO:0000259" key="5">
    <source>
        <dbReference type="PROSITE" id="PS50843"/>
    </source>
</evidence>
<keyword evidence="2" id="KW-0964">Secreted</keyword>
<dbReference type="Gene3D" id="2.40.40.10">
    <property type="entry name" value="RlpA-like domain"/>
    <property type="match status" value="1"/>
</dbReference>
<dbReference type="InterPro" id="IPR007112">
    <property type="entry name" value="Expansin/allergen_DPBB_dom"/>
</dbReference>
<evidence type="ECO:0000313" key="7">
    <source>
        <dbReference type="Proteomes" id="UP000053144"/>
    </source>
</evidence>
<feature type="domain" description="Expansin-like CBD" evidence="5">
    <location>
        <begin position="185"/>
        <end position="269"/>
    </location>
</feature>
<dbReference type="Pfam" id="PF01357">
    <property type="entry name" value="Expansin_C"/>
    <property type="match status" value="1"/>
</dbReference>
<dbReference type="InterPro" id="IPR007118">
    <property type="entry name" value="Expan_Lol_pI"/>
</dbReference>
<dbReference type="EMBL" id="CM003381">
    <property type="protein sequence ID" value="KOM57497.1"/>
    <property type="molecule type" value="Genomic_DNA"/>
</dbReference>
<dbReference type="InterPro" id="IPR007117">
    <property type="entry name" value="Expansin_CBD"/>
</dbReference>
<dbReference type="PRINTS" id="PR01225">
    <property type="entry name" value="EXPANSNFAMLY"/>
</dbReference>
<dbReference type="PANTHER" id="PTHR31692:SF56">
    <property type="entry name" value="EXPANSIN-B2-RELATED"/>
    <property type="match status" value="1"/>
</dbReference>
<dbReference type="Pfam" id="PF03330">
    <property type="entry name" value="DPBB_1"/>
    <property type="match status" value="1"/>
</dbReference>
<comment type="similarity">
    <text evidence="3">Belongs to the expansin family.</text>
</comment>
<dbReference type="SUPFAM" id="SSF50685">
    <property type="entry name" value="Barwin-like endoglucanases"/>
    <property type="match status" value="1"/>
</dbReference>
<dbReference type="PROSITE" id="PS50843">
    <property type="entry name" value="EXPANSIN_CBD"/>
    <property type="match status" value="1"/>
</dbReference>
<dbReference type="InterPro" id="IPR005795">
    <property type="entry name" value="LolPI"/>
</dbReference>
<evidence type="ECO:0000259" key="4">
    <source>
        <dbReference type="PROSITE" id="PS50842"/>
    </source>
</evidence>
<gene>
    <name evidence="6" type="ORF">LR48_Vigan11g053000</name>
</gene>
<dbReference type="PANTHER" id="PTHR31692">
    <property type="entry name" value="EXPANSIN-B3"/>
    <property type="match status" value="1"/>
</dbReference>
<evidence type="ECO:0000256" key="3">
    <source>
        <dbReference type="RuleBase" id="RU003460"/>
    </source>
</evidence>
<organism evidence="6 7">
    <name type="scientific">Phaseolus angularis</name>
    <name type="common">Azuki bean</name>
    <name type="synonym">Vigna angularis</name>
    <dbReference type="NCBI Taxonomy" id="3914"/>
    <lineage>
        <taxon>Eukaryota</taxon>
        <taxon>Viridiplantae</taxon>
        <taxon>Streptophyta</taxon>
        <taxon>Embryophyta</taxon>
        <taxon>Tracheophyta</taxon>
        <taxon>Spermatophyta</taxon>
        <taxon>Magnoliopsida</taxon>
        <taxon>eudicotyledons</taxon>
        <taxon>Gunneridae</taxon>
        <taxon>Pentapetalae</taxon>
        <taxon>rosids</taxon>
        <taxon>fabids</taxon>
        <taxon>Fabales</taxon>
        <taxon>Fabaceae</taxon>
        <taxon>Papilionoideae</taxon>
        <taxon>50 kb inversion clade</taxon>
        <taxon>NPAAA clade</taxon>
        <taxon>indigoferoid/millettioid clade</taxon>
        <taxon>Phaseoleae</taxon>
        <taxon>Vigna</taxon>
    </lineage>
</organism>
<dbReference type="GO" id="GO:0009653">
    <property type="term" value="P:anatomical structure morphogenesis"/>
    <property type="evidence" value="ECO:0007669"/>
    <property type="project" value="UniProtKB-ARBA"/>
</dbReference>
<dbReference type="InterPro" id="IPR036749">
    <property type="entry name" value="Expansin_CBD_sf"/>
</dbReference>
<dbReference type="OMA" id="HASCSDS"/>
<dbReference type="PROSITE" id="PS50842">
    <property type="entry name" value="EXPANSIN_EG45"/>
    <property type="match status" value="1"/>
</dbReference>
<dbReference type="InterPro" id="IPR036908">
    <property type="entry name" value="RlpA-like_sf"/>
</dbReference>
<dbReference type="AlphaFoldDB" id="A0A0L9VRL9"/>
<evidence type="ECO:0008006" key="8">
    <source>
        <dbReference type="Google" id="ProtNLM"/>
    </source>
</evidence>
<dbReference type="InterPro" id="IPR009009">
    <property type="entry name" value="RlpA-like_DPBB"/>
</dbReference>
<accession>A0A0L9VRL9</accession>
<feature type="non-terminal residue" evidence="6">
    <location>
        <position position="1"/>
    </location>
</feature>
<dbReference type="CDD" id="cd22275">
    <property type="entry name" value="DPBB_EXPB_N"/>
    <property type="match status" value="1"/>
</dbReference>
<evidence type="ECO:0000256" key="2">
    <source>
        <dbReference type="ARBA" id="ARBA00022525"/>
    </source>
</evidence>
<evidence type="ECO:0000313" key="6">
    <source>
        <dbReference type="EMBL" id="KOM57497.1"/>
    </source>
</evidence>
<feature type="domain" description="Expansin-like EG45" evidence="4">
    <location>
        <begin position="65"/>
        <end position="173"/>
    </location>
</feature>
<dbReference type="PRINTS" id="PR00829">
    <property type="entry name" value="LOLP1ALLERGN"/>
</dbReference>
<dbReference type="SUPFAM" id="SSF49590">
    <property type="entry name" value="PHL pollen allergen"/>
    <property type="match status" value="1"/>
</dbReference>
<dbReference type="Proteomes" id="UP000053144">
    <property type="component" value="Chromosome 11"/>
</dbReference>
<evidence type="ECO:0000256" key="1">
    <source>
        <dbReference type="ARBA" id="ARBA00004613"/>
    </source>
</evidence>
<dbReference type="Gene3D" id="2.60.40.760">
    <property type="entry name" value="Expansin, cellulose-binding-like domain"/>
    <property type="match status" value="1"/>
</dbReference>
<sequence>LLFRNRIMQVLSYISFVVTFCSLLLNPSHGLNLKLFNISKFQKDDQWNVAAATWYGEPEGAGSDGGACGYADSVQKPPLSKMISAGGSSLFRGGRGCGACYQVKCRESTACSGNPVSLMITDECPGCHSASVHFDLSGTVFGSMATPGKENSLRNVGQLQILYRRVACSFGNSIAFSVDKGANPYYFATAIEYENGEGDLVEVQLKQANSDTWLPMQRSWGSRWSLNFGSRMQPPFSIKLTEDGNNKRNTIVAENVIPSGWKAGLVYRSVVNF</sequence>
<dbReference type="GO" id="GO:0005576">
    <property type="term" value="C:extracellular region"/>
    <property type="evidence" value="ECO:0007669"/>
    <property type="project" value="UniProtKB-SubCell"/>
</dbReference>
<reference evidence="7" key="1">
    <citation type="journal article" date="2015" name="Proc. Natl. Acad. Sci. U.S.A.">
        <title>Genome sequencing of adzuki bean (Vigna angularis) provides insight into high starch and low fat accumulation and domestication.</title>
        <authorList>
            <person name="Yang K."/>
            <person name="Tian Z."/>
            <person name="Chen C."/>
            <person name="Luo L."/>
            <person name="Zhao B."/>
            <person name="Wang Z."/>
            <person name="Yu L."/>
            <person name="Li Y."/>
            <person name="Sun Y."/>
            <person name="Li W."/>
            <person name="Chen Y."/>
            <person name="Li Y."/>
            <person name="Zhang Y."/>
            <person name="Ai D."/>
            <person name="Zhao J."/>
            <person name="Shang C."/>
            <person name="Ma Y."/>
            <person name="Wu B."/>
            <person name="Wang M."/>
            <person name="Gao L."/>
            <person name="Sun D."/>
            <person name="Zhang P."/>
            <person name="Guo F."/>
            <person name="Wang W."/>
            <person name="Li Y."/>
            <person name="Wang J."/>
            <person name="Varshney R.K."/>
            <person name="Wang J."/>
            <person name="Ling H.Q."/>
            <person name="Wan P."/>
        </authorList>
    </citation>
    <scope>NUCLEOTIDE SEQUENCE</scope>
    <source>
        <strain evidence="7">cv. Jingnong 6</strain>
    </source>
</reference>